<dbReference type="AlphaFoldDB" id="A0AAD1C844"/>
<sequence>MEFVCSPYYMQRVPGLPLYYAWHALNNAESIDDVDILIDSLKPKSRELFCLAVRIATGNGSIFNSKSHKSRESLLKYLLRMSARPTPFGLFAQVAFSEFCDVSTNLEENTNTFNVKLCVECSNLWLNQLINQTEKTNLRRIKYVRNNNCYVSGDRYYNTSYTNRANLSKNDTPFMTIDIRNTSAVLLMIELTETFVSFSELYNSFVSVYPNLSKDSFDQFLISLLEGEFLYSNLRVPAYQIDALDYLVQATSENNMIKLSKSLEVLQGIMSDFSDNPSIEKLEYMLNFMSDIHESDDYIVVTSGLVYPIKSLTSEVKDKLEKFASALSVIYVDKMDFCRLEKFKEQFYDYFEANTLVPLDSVINEHIFNGLRFLEDTIEKLSIREKHIQSVINQQVIMTLKEGRDFLELSLNDFSKDIVFPETSNDFLSSFDLNFIVSDSSGHIYIGPNYGALKQGNSFQRFYRLWPNTLKNEVKAFYNQESLNYTEDILVDCFELQKYGKANNILNKKCNYNHCISFGTTLESEKVKELTINDLYLTLDKHRNLSIVERKTLKRVRIVNDNMLTSLSNSKVVQLLKEITYEYDRKKVVERLNIFNNLDFLYTPRIIFENVTVALETWRLDSSCISETTFEEFQSDLLKFRDKYIAKNIVYLSNNDNRLLINLDKLIFREILFKEYKKEGKLILQTPEDAVLLENEDFKYLTEYIVSLRQKSNKSINLEKNHFEMFYQYDEGSIVHFGEEGWVSINIYGLGKRVCEFFKEFKKVLCSLGESKVIKWFYVNYYDHIGQHLRLRIQFSKLYDYEIYNSFFTFLNRCCKKKTISNWHLVPYNREFSRYGGAALLEICENIFYFDSTETVFHDKYYLTEMATFSKLAQYGVHLFNTLEDFSAALDNFFKDDYNYRKHYRKESKKYMSLLEEAIGKSRIIKSDFVCSLEELRVKLQTEAISREYRESIVFSIMHMHCNRALNNLNTEKKLHHYLKFALWEIMNRNKLKLKIKEK</sequence>
<evidence type="ECO:0000313" key="4">
    <source>
        <dbReference type="Proteomes" id="UP000217792"/>
    </source>
</evidence>
<proteinExistence type="predicted"/>
<feature type="domain" description="Lantibiotic dehydratase N-terminal" evidence="1">
    <location>
        <begin position="54"/>
        <end position="672"/>
    </location>
</feature>
<feature type="domain" description="Thiopeptide-type bacteriocin biosynthesis" evidence="2">
    <location>
        <begin position="742"/>
        <end position="979"/>
    </location>
</feature>
<accession>A0AAD1C844</accession>
<gene>
    <name evidence="3" type="ORF">SITYG_12480</name>
</gene>
<dbReference type="Proteomes" id="UP000217792">
    <property type="component" value="Chromosome"/>
</dbReference>
<name>A0AAD1C844_STRIT</name>
<protein>
    <submittedName>
        <fullName evidence="3">Lantibiotic dehydratase</fullName>
    </submittedName>
</protein>
<dbReference type="NCBIfam" id="TIGR03891">
    <property type="entry name" value="thiopep_ocin"/>
    <property type="match status" value="1"/>
</dbReference>
<dbReference type="InterPro" id="IPR006827">
    <property type="entry name" value="Lant_deHydtase_N"/>
</dbReference>
<dbReference type="EMBL" id="AP014880">
    <property type="protein sequence ID" value="BAW17227.1"/>
    <property type="molecule type" value="Genomic_DNA"/>
</dbReference>
<evidence type="ECO:0000259" key="1">
    <source>
        <dbReference type="Pfam" id="PF04738"/>
    </source>
</evidence>
<dbReference type="InterPro" id="IPR023809">
    <property type="entry name" value="Thiopep_bacteriocin_synth_dom"/>
</dbReference>
<evidence type="ECO:0000259" key="2">
    <source>
        <dbReference type="Pfam" id="PF14028"/>
    </source>
</evidence>
<organism evidence="3 4">
    <name type="scientific">Streptococcus intermedius</name>
    <dbReference type="NCBI Taxonomy" id="1338"/>
    <lineage>
        <taxon>Bacteria</taxon>
        <taxon>Bacillati</taxon>
        <taxon>Bacillota</taxon>
        <taxon>Bacilli</taxon>
        <taxon>Lactobacillales</taxon>
        <taxon>Streptococcaceae</taxon>
        <taxon>Streptococcus</taxon>
        <taxon>Streptococcus anginosus group</taxon>
    </lineage>
</organism>
<reference evidence="3 4" key="1">
    <citation type="journal article" date="2017" name="Infect. Immun.">
        <title>Characterization of the Pathogenicity of Streptococcus intermedius TYG1620 Isolated from a Human Brain Abscess Based on the Complete Genome Sequence with Transcriptome Analysis and Transposon Mutagenesis in a Murine Subcutaneous Abscess Model.</title>
        <authorList>
            <person name="Hasegawa N."/>
            <person name="Sekizuka T."/>
            <person name="Sugi Y."/>
            <person name="Kawakami N."/>
            <person name="Ogasawara Y."/>
            <person name="Kato K."/>
            <person name="Yamashita A."/>
            <person name="Takeuchi F."/>
            <person name="Kuroda M."/>
        </authorList>
    </citation>
    <scope>NUCLEOTIDE SEQUENCE [LARGE SCALE GENOMIC DNA]</scope>
    <source>
        <strain evidence="3 4">TYG1620</strain>
    </source>
</reference>
<dbReference type="Pfam" id="PF14028">
    <property type="entry name" value="Lant_dehydr_C"/>
    <property type="match status" value="1"/>
</dbReference>
<evidence type="ECO:0000313" key="3">
    <source>
        <dbReference type="EMBL" id="BAW17227.1"/>
    </source>
</evidence>
<dbReference type="Pfam" id="PF04738">
    <property type="entry name" value="Lant_dehydr_N"/>
    <property type="match status" value="1"/>
</dbReference>